<dbReference type="Proteomes" id="UP000287033">
    <property type="component" value="Unassembled WGS sequence"/>
</dbReference>
<protein>
    <submittedName>
        <fullName evidence="2">Uncharacterized protein</fullName>
    </submittedName>
</protein>
<keyword evidence="3" id="KW-1185">Reference proteome</keyword>
<proteinExistence type="predicted"/>
<dbReference type="AlphaFoldDB" id="A0A401RG82"/>
<gene>
    <name evidence="2" type="ORF">chiPu_0022258</name>
</gene>
<dbReference type="EMBL" id="BEZZ01006763">
    <property type="protein sequence ID" value="GCC17168.1"/>
    <property type="molecule type" value="Genomic_DNA"/>
</dbReference>
<name>A0A401RG82_CHIPU</name>
<accession>A0A401RG82</accession>
<evidence type="ECO:0000256" key="1">
    <source>
        <dbReference type="SAM" id="MobiDB-lite"/>
    </source>
</evidence>
<reference evidence="2 3" key="1">
    <citation type="journal article" date="2018" name="Nat. Ecol. Evol.">
        <title>Shark genomes provide insights into elasmobranch evolution and the origin of vertebrates.</title>
        <authorList>
            <person name="Hara Y"/>
            <person name="Yamaguchi K"/>
            <person name="Onimaru K"/>
            <person name="Kadota M"/>
            <person name="Koyanagi M"/>
            <person name="Keeley SD"/>
            <person name="Tatsumi K"/>
            <person name="Tanaka K"/>
            <person name="Motone F"/>
            <person name="Kageyama Y"/>
            <person name="Nozu R"/>
            <person name="Adachi N"/>
            <person name="Nishimura O"/>
            <person name="Nakagawa R"/>
            <person name="Tanegashima C"/>
            <person name="Kiyatake I"/>
            <person name="Matsumoto R"/>
            <person name="Murakumo K"/>
            <person name="Nishida K"/>
            <person name="Terakita A"/>
            <person name="Kuratani S"/>
            <person name="Sato K"/>
            <person name="Hyodo S Kuraku.S."/>
        </authorList>
    </citation>
    <scope>NUCLEOTIDE SEQUENCE [LARGE SCALE GENOMIC DNA]</scope>
</reference>
<evidence type="ECO:0000313" key="2">
    <source>
        <dbReference type="EMBL" id="GCC17168.1"/>
    </source>
</evidence>
<comment type="caution">
    <text evidence="2">The sequence shown here is derived from an EMBL/GenBank/DDBJ whole genome shotgun (WGS) entry which is preliminary data.</text>
</comment>
<feature type="non-terminal residue" evidence="2">
    <location>
        <position position="94"/>
    </location>
</feature>
<feature type="region of interest" description="Disordered" evidence="1">
    <location>
        <begin position="1"/>
        <end position="72"/>
    </location>
</feature>
<organism evidence="2 3">
    <name type="scientific">Chiloscyllium punctatum</name>
    <name type="common">Brownbanded bambooshark</name>
    <name type="synonym">Hemiscyllium punctatum</name>
    <dbReference type="NCBI Taxonomy" id="137246"/>
    <lineage>
        <taxon>Eukaryota</taxon>
        <taxon>Metazoa</taxon>
        <taxon>Chordata</taxon>
        <taxon>Craniata</taxon>
        <taxon>Vertebrata</taxon>
        <taxon>Chondrichthyes</taxon>
        <taxon>Elasmobranchii</taxon>
        <taxon>Galeomorphii</taxon>
        <taxon>Galeoidea</taxon>
        <taxon>Orectolobiformes</taxon>
        <taxon>Hemiscylliidae</taxon>
        <taxon>Chiloscyllium</taxon>
    </lineage>
</organism>
<sequence>MHRGMSCSILSVMIPKPSLPTRSRSRHTTSGGNVPGDSRARVGSGPTRGDPNTTDRSLRDESSGQTARTTPVYLLTVSRPLETLSSKFFSTFPH</sequence>
<evidence type="ECO:0000313" key="3">
    <source>
        <dbReference type="Proteomes" id="UP000287033"/>
    </source>
</evidence>